<dbReference type="Pfam" id="PF14534">
    <property type="entry name" value="DUF4440"/>
    <property type="match status" value="1"/>
</dbReference>
<protein>
    <submittedName>
        <fullName evidence="2">DUF4440 domain-containing protein</fullName>
    </submittedName>
</protein>
<dbReference type="Gene3D" id="3.10.450.50">
    <property type="match status" value="1"/>
</dbReference>
<feature type="domain" description="DUF4440" evidence="1">
    <location>
        <begin position="6"/>
        <end position="118"/>
    </location>
</feature>
<proteinExistence type="predicted"/>
<accession>A0A261VE63</accession>
<dbReference type="OrthoDB" id="1633822at2"/>
<dbReference type="InterPro" id="IPR011944">
    <property type="entry name" value="Steroid_delta5-4_isomerase"/>
</dbReference>
<dbReference type="NCBIfam" id="TIGR02246">
    <property type="entry name" value="SgcJ/EcaC family oxidoreductase"/>
    <property type="match status" value="1"/>
</dbReference>
<dbReference type="EMBL" id="NEVU01000003">
    <property type="protein sequence ID" value="OZI71870.1"/>
    <property type="molecule type" value="Genomic_DNA"/>
</dbReference>
<reference evidence="3" key="1">
    <citation type="submission" date="2017-05" db="EMBL/GenBank/DDBJ databases">
        <title>Complete and WGS of Bordetella genogroups.</title>
        <authorList>
            <person name="Spilker T."/>
            <person name="Lipuma J."/>
        </authorList>
    </citation>
    <scope>NUCLEOTIDE SEQUENCE [LARGE SCALE GENOMIC DNA]</scope>
    <source>
        <strain evidence="3">AU6712</strain>
    </source>
</reference>
<evidence type="ECO:0000313" key="2">
    <source>
        <dbReference type="EMBL" id="OZI71870.1"/>
    </source>
</evidence>
<evidence type="ECO:0000313" key="3">
    <source>
        <dbReference type="Proteomes" id="UP000216429"/>
    </source>
</evidence>
<dbReference type="InterPro" id="IPR027843">
    <property type="entry name" value="DUF4440"/>
</dbReference>
<dbReference type="InterPro" id="IPR032710">
    <property type="entry name" value="NTF2-like_dom_sf"/>
</dbReference>
<dbReference type="SUPFAM" id="SSF54427">
    <property type="entry name" value="NTF2-like"/>
    <property type="match status" value="1"/>
</dbReference>
<evidence type="ECO:0000259" key="1">
    <source>
        <dbReference type="Pfam" id="PF14534"/>
    </source>
</evidence>
<sequence length="142" mass="15343">MNTHPLRQVIEACDRAITAADYDTLMGSYADDAVLVVQPGQTVQGKARIRQAFAAIAAHFQHRLTVTQGEMQVIEAGGTALVIMETRLAYPGADGSNQTAVRRATYVFRHDADGQWRCTIDNSYGTDLLDSKSCLAGNKAVA</sequence>
<gene>
    <name evidence="2" type="ORF">CAL22_18985</name>
</gene>
<name>A0A261VE63_9BORD</name>
<dbReference type="Proteomes" id="UP000216429">
    <property type="component" value="Unassembled WGS sequence"/>
</dbReference>
<organism evidence="2 3">
    <name type="scientific">Bordetella genomosp. 12</name>
    <dbReference type="NCBI Taxonomy" id="463035"/>
    <lineage>
        <taxon>Bacteria</taxon>
        <taxon>Pseudomonadati</taxon>
        <taxon>Pseudomonadota</taxon>
        <taxon>Betaproteobacteria</taxon>
        <taxon>Burkholderiales</taxon>
        <taxon>Alcaligenaceae</taxon>
        <taxon>Bordetella</taxon>
    </lineage>
</organism>
<comment type="caution">
    <text evidence="2">The sequence shown here is derived from an EMBL/GenBank/DDBJ whole genome shotgun (WGS) entry which is preliminary data.</text>
</comment>
<keyword evidence="3" id="KW-1185">Reference proteome</keyword>
<dbReference type="RefSeq" id="WP_094815816.1">
    <property type="nucleotide sequence ID" value="NZ_NEVU01000003.1"/>
</dbReference>
<dbReference type="AlphaFoldDB" id="A0A261VE63"/>